<evidence type="ECO:0000313" key="4">
    <source>
        <dbReference type="EMBL" id="OTG27489.1"/>
    </source>
</evidence>
<dbReference type="EMBL" id="CM007893">
    <property type="protein sequence ID" value="OTG27489.1"/>
    <property type="molecule type" value="Genomic_DNA"/>
</dbReference>
<keyword evidence="5" id="KW-1185">Reference proteome</keyword>
<dbReference type="InterPro" id="IPR025660">
    <property type="entry name" value="Pept_his_AS"/>
</dbReference>
<dbReference type="PROSITE" id="PS00639">
    <property type="entry name" value="THIOL_PROTEASE_HIS"/>
    <property type="match status" value="1"/>
</dbReference>
<dbReference type="CDD" id="cd02248">
    <property type="entry name" value="Peptidase_C1A"/>
    <property type="match status" value="1"/>
</dbReference>
<dbReference type="PROSITE" id="PS00640">
    <property type="entry name" value="THIOL_PROTEASE_ASN"/>
    <property type="match status" value="1"/>
</dbReference>
<evidence type="ECO:0000256" key="2">
    <source>
        <dbReference type="ARBA" id="ARBA00023157"/>
    </source>
</evidence>
<dbReference type="Gene3D" id="3.90.70.10">
    <property type="entry name" value="Cysteine proteinases"/>
    <property type="match status" value="2"/>
</dbReference>
<dbReference type="AlphaFoldDB" id="A0A251UWR5"/>
<proteinExistence type="inferred from homology"/>
<dbReference type="GO" id="GO:0051603">
    <property type="term" value="P:proteolysis involved in protein catabolic process"/>
    <property type="evidence" value="ECO:0000318"/>
    <property type="project" value="GO_Central"/>
</dbReference>
<dbReference type="InterPro" id="IPR025661">
    <property type="entry name" value="Pept_asp_AS"/>
</dbReference>
<dbReference type="SUPFAM" id="SSF54001">
    <property type="entry name" value="Cysteine proteinases"/>
    <property type="match status" value="1"/>
</dbReference>
<comment type="similarity">
    <text evidence="1">Belongs to the peptidase C1 family.</text>
</comment>
<name>A0A251UWR5_HELAN</name>
<dbReference type="Pfam" id="PF00112">
    <property type="entry name" value="Peptidase_C1"/>
    <property type="match status" value="1"/>
</dbReference>
<protein>
    <submittedName>
        <fullName evidence="4">Putative peptidase C1A</fullName>
    </submittedName>
</protein>
<evidence type="ECO:0000313" key="5">
    <source>
        <dbReference type="Proteomes" id="UP000215914"/>
    </source>
</evidence>
<organism evidence="4 5">
    <name type="scientific">Helianthus annuus</name>
    <name type="common">Common sunflower</name>
    <dbReference type="NCBI Taxonomy" id="4232"/>
    <lineage>
        <taxon>Eukaryota</taxon>
        <taxon>Viridiplantae</taxon>
        <taxon>Streptophyta</taxon>
        <taxon>Embryophyta</taxon>
        <taxon>Tracheophyta</taxon>
        <taxon>Spermatophyta</taxon>
        <taxon>Magnoliopsida</taxon>
        <taxon>eudicotyledons</taxon>
        <taxon>Gunneridae</taxon>
        <taxon>Pentapetalae</taxon>
        <taxon>asterids</taxon>
        <taxon>campanulids</taxon>
        <taxon>Asterales</taxon>
        <taxon>Asteraceae</taxon>
        <taxon>Asteroideae</taxon>
        <taxon>Heliantheae alliance</taxon>
        <taxon>Heliantheae</taxon>
        <taxon>Helianthus</taxon>
    </lineage>
</organism>
<dbReference type="GO" id="GO:0005615">
    <property type="term" value="C:extracellular space"/>
    <property type="evidence" value="ECO:0000318"/>
    <property type="project" value="GO_Central"/>
</dbReference>
<dbReference type="InParanoid" id="A0A251UWR5"/>
<dbReference type="InterPro" id="IPR013128">
    <property type="entry name" value="Peptidase_C1A"/>
</dbReference>
<dbReference type="PANTHER" id="PTHR12411">
    <property type="entry name" value="CYSTEINE PROTEASE FAMILY C1-RELATED"/>
    <property type="match status" value="1"/>
</dbReference>
<keyword evidence="2" id="KW-1015">Disulfide bond</keyword>
<dbReference type="STRING" id="4232.A0A251UWR5"/>
<dbReference type="PRINTS" id="PR00705">
    <property type="entry name" value="PAPAIN"/>
</dbReference>
<dbReference type="GO" id="GO:0005764">
    <property type="term" value="C:lysosome"/>
    <property type="evidence" value="ECO:0000318"/>
    <property type="project" value="GO_Central"/>
</dbReference>
<dbReference type="SMART" id="SM00645">
    <property type="entry name" value="Pept_C1"/>
    <property type="match status" value="1"/>
</dbReference>
<accession>A0A251UWR5</accession>
<dbReference type="InterPro" id="IPR000668">
    <property type="entry name" value="Peptidase_C1A_C"/>
</dbReference>
<feature type="domain" description="Peptidase C1A papain C-terminal" evidence="3">
    <location>
        <begin position="55"/>
        <end position="196"/>
    </location>
</feature>
<evidence type="ECO:0000256" key="1">
    <source>
        <dbReference type="ARBA" id="ARBA00008455"/>
    </source>
</evidence>
<dbReference type="Proteomes" id="UP000215914">
    <property type="component" value="Chromosome 4"/>
</dbReference>
<evidence type="ECO:0000259" key="3">
    <source>
        <dbReference type="SMART" id="SM00645"/>
    </source>
</evidence>
<dbReference type="InterPro" id="IPR038765">
    <property type="entry name" value="Papain-like_cys_pep_sf"/>
</dbReference>
<dbReference type="GO" id="GO:0004197">
    <property type="term" value="F:cysteine-type endopeptidase activity"/>
    <property type="evidence" value="ECO:0000318"/>
    <property type="project" value="GO_Central"/>
</dbReference>
<sequence length="206" mass="23068">MNLGYKLQINEFATKTHHEFRKTQADSKGGHFIAFHGIRKTNLSSSYNDIDINAIPTRMDWREHIAVTRVKNQGQCGSCFAFAAVGAIEGINAIRTEHDEEALLKAVAHQPVTFQMDPGGDGFMFYKEGIFSGPCGMELMHAMLIVGYDQDPDGTKYWIVKNSWGEGWGEKGYIRMLRGTSIQGVCNMYGHSNFPLKSPETKNVEL</sequence>
<gene>
    <name evidence="4" type="ORF">HannXRQ_Chr04g0100641</name>
</gene>
<dbReference type="InterPro" id="IPR039417">
    <property type="entry name" value="Peptidase_C1A_papain-like"/>
</dbReference>
<reference evidence="5" key="1">
    <citation type="journal article" date="2017" name="Nature">
        <title>The sunflower genome provides insights into oil metabolism, flowering and Asterid evolution.</title>
        <authorList>
            <person name="Badouin H."/>
            <person name="Gouzy J."/>
            <person name="Grassa C.J."/>
            <person name="Murat F."/>
            <person name="Staton S.E."/>
            <person name="Cottret L."/>
            <person name="Lelandais-Briere C."/>
            <person name="Owens G.L."/>
            <person name="Carrere S."/>
            <person name="Mayjonade B."/>
            <person name="Legrand L."/>
            <person name="Gill N."/>
            <person name="Kane N.C."/>
            <person name="Bowers J.E."/>
            <person name="Hubner S."/>
            <person name="Bellec A."/>
            <person name="Berard A."/>
            <person name="Berges H."/>
            <person name="Blanchet N."/>
            <person name="Boniface M.C."/>
            <person name="Brunel D."/>
            <person name="Catrice O."/>
            <person name="Chaidir N."/>
            <person name="Claudel C."/>
            <person name="Donnadieu C."/>
            <person name="Faraut T."/>
            <person name="Fievet G."/>
            <person name="Helmstetter N."/>
            <person name="King M."/>
            <person name="Knapp S.J."/>
            <person name="Lai Z."/>
            <person name="Le Paslier M.C."/>
            <person name="Lippi Y."/>
            <person name="Lorenzon L."/>
            <person name="Mandel J.R."/>
            <person name="Marage G."/>
            <person name="Marchand G."/>
            <person name="Marquand E."/>
            <person name="Bret-Mestries E."/>
            <person name="Morien E."/>
            <person name="Nambeesan S."/>
            <person name="Nguyen T."/>
            <person name="Pegot-Espagnet P."/>
            <person name="Pouilly N."/>
            <person name="Raftis F."/>
            <person name="Sallet E."/>
            <person name="Schiex T."/>
            <person name="Thomas J."/>
            <person name="Vandecasteele C."/>
            <person name="Vares D."/>
            <person name="Vear F."/>
            <person name="Vautrin S."/>
            <person name="Crespi M."/>
            <person name="Mangin B."/>
            <person name="Burke J.M."/>
            <person name="Salse J."/>
            <person name="Munos S."/>
            <person name="Vincourt P."/>
            <person name="Rieseberg L.H."/>
            <person name="Langlade N.B."/>
        </authorList>
    </citation>
    <scope>NUCLEOTIDE SEQUENCE [LARGE SCALE GENOMIC DNA]</scope>
    <source>
        <strain evidence="5">cv. SF193</strain>
    </source>
</reference>